<organism evidence="7 8">
    <name type="scientific">Lottia gigantea</name>
    <name type="common">Giant owl limpet</name>
    <dbReference type="NCBI Taxonomy" id="225164"/>
    <lineage>
        <taxon>Eukaryota</taxon>
        <taxon>Metazoa</taxon>
        <taxon>Spiralia</taxon>
        <taxon>Lophotrochozoa</taxon>
        <taxon>Mollusca</taxon>
        <taxon>Gastropoda</taxon>
        <taxon>Patellogastropoda</taxon>
        <taxon>Lottioidea</taxon>
        <taxon>Lottiidae</taxon>
        <taxon>Lottia</taxon>
    </lineage>
</organism>
<feature type="transmembrane region" description="Helical" evidence="5">
    <location>
        <begin position="150"/>
        <end position="170"/>
    </location>
</feature>
<feature type="transmembrane region" description="Helical" evidence="5">
    <location>
        <begin position="257"/>
        <end position="279"/>
    </location>
</feature>
<dbReference type="PANTHER" id="PTHR46641:SF2">
    <property type="entry name" value="FMRFAMIDE RECEPTOR"/>
    <property type="match status" value="1"/>
</dbReference>
<dbReference type="Gene3D" id="1.20.1070.10">
    <property type="entry name" value="Rhodopsin 7-helix transmembrane proteins"/>
    <property type="match status" value="1"/>
</dbReference>
<proteinExistence type="predicted"/>
<dbReference type="KEGG" id="lgi:LOTGIDRAFT_165255"/>
<gene>
    <name evidence="7" type="ORF">LOTGIDRAFT_165255</name>
</gene>
<dbReference type="InterPro" id="IPR017452">
    <property type="entry name" value="GPCR_Rhodpsn_7TM"/>
</dbReference>
<feature type="domain" description="G-protein coupled receptors family 1 profile" evidence="6">
    <location>
        <begin position="46"/>
        <end position="323"/>
    </location>
</feature>
<protein>
    <recommendedName>
        <fullName evidence="6">G-protein coupled receptors family 1 profile domain-containing protein</fullName>
    </recommendedName>
</protein>
<dbReference type="Proteomes" id="UP000030746">
    <property type="component" value="Unassembled WGS sequence"/>
</dbReference>
<evidence type="ECO:0000256" key="1">
    <source>
        <dbReference type="ARBA" id="ARBA00004370"/>
    </source>
</evidence>
<dbReference type="InterPro" id="IPR052954">
    <property type="entry name" value="GPCR-Ligand_Int"/>
</dbReference>
<dbReference type="PRINTS" id="PR00237">
    <property type="entry name" value="GPCRRHODOPSN"/>
</dbReference>
<dbReference type="OrthoDB" id="6286129at2759"/>
<dbReference type="GO" id="GO:0016020">
    <property type="term" value="C:membrane"/>
    <property type="evidence" value="ECO:0007669"/>
    <property type="project" value="UniProtKB-SubCell"/>
</dbReference>
<name>V4A1S1_LOTGI</name>
<evidence type="ECO:0000256" key="5">
    <source>
        <dbReference type="SAM" id="Phobius"/>
    </source>
</evidence>
<dbReference type="GO" id="GO:0004930">
    <property type="term" value="F:G protein-coupled receptor activity"/>
    <property type="evidence" value="ECO:0007669"/>
    <property type="project" value="InterPro"/>
</dbReference>
<dbReference type="CDD" id="cd14978">
    <property type="entry name" value="7tmA_FMRFamide_R-like"/>
    <property type="match status" value="1"/>
</dbReference>
<feature type="transmembrane region" description="Helical" evidence="5">
    <location>
        <begin position="36"/>
        <end position="55"/>
    </location>
</feature>
<evidence type="ECO:0000256" key="4">
    <source>
        <dbReference type="ARBA" id="ARBA00023136"/>
    </source>
</evidence>
<evidence type="ECO:0000313" key="7">
    <source>
        <dbReference type="EMBL" id="ESO88835.1"/>
    </source>
</evidence>
<dbReference type="PANTHER" id="PTHR46641">
    <property type="entry name" value="FMRFAMIDE RECEPTOR-RELATED"/>
    <property type="match status" value="1"/>
</dbReference>
<dbReference type="Pfam" id="PF00001">
    <property type="entry name" value="7tm_1"/>
    <property type="match status" value="1"/>
</dbReference>
<evidence type="ECO:0000256" key="3">
    <source>
        <dbReference type="ARBA" id="ARBA00022989"/>
    </source>
</evidence>
<reference evidence="7 8" key="1">
    <citation type="journal article" date="2013" name="Nature">
        <title>Insights into bilaterian evolution from three spiralian genomes.</title>
        <authorList>
            <person name="Simakov O."/>
            <person name="Marletaz F."/>
            <person name="Cho S.J."/>
            <person name="Edsinger-Gonzales E."/>
            <person name="Havlak P."/>
            <person name="Hellsten U."/>
            <person name="Kuo D.H."/>
            <person name="Larsson T."/>
            <person name="Lv J."/>
            <person name="Arendt D."/>
            <person name="Savage R."/>
            <person name="Osoegawa K."/>
            <person name="de Jong P."/>
            <person name="Grimwood J."/>
            <person name="Chapman J.A."/>
            <person name="Shapiro H."/>
            <person name="Aerts A."/>
            <person name="Otillar R.P."/>
            <person name="Terry A.Y."/>
            <person name="Boore J.L."/>
            <person name="Grigoriev I.V."/>
            <person name="Lindberg D.R."/>
            <person name="Seaver E.C."/>
            <person name="Weisblat D.A."/>
            <person name="Putnam N.H."/>
            <person name="Rokhsar D.S."/>
        </authorList>
    </citation>
    <scope>NUCLEOTIDE SEQUENCE [LARGE SCALE GENOMIC DNA]</scope>
</reference>
<keyword evidence="3 5" id="KW-1133">Transmembrane helix</keyword>
<evidence type="ECO:0000256" key="2">
    <source>
        <dbReference type="ARBA" id="ARBA00022692"/>
    </source>
</evidence>
<dbReference type="InterPro" id="IPR000276">
    <property type="entry name" value="GPCR_Rhodpsn"/>
</dbReference>
<dbReference type="CTD" id="20239966"/>
<feature type="transmembrane region" description="Helical" evidence="5">
    <location>
        <begin position="196"/>
        <end position="225"/>
    </location>
</feature>
<keyword evidence="2 5" id="KW-0812">Transmembrane</keyword>
<dbReference type="OMA" id="NFVLYCW"/>
<feature type="transmembrane region" description="Helical" evidence="5">
    <location>
        <begin position="108"/>
        <end position="129"/>
    </location>
</feature>
<dbReference type="AlphaFoldDB" id="V4A1S1"/>
<evidence type="ECO:0000313" key="8">
    <source>
        <dbReference type="Proteomes" id="UP000030746"/>
    </source>
</evidence>
<dbReference type="PROSITE" id="PS50262">
    <property type="entry name" value="G_PROTEIN_RECEP_F1_2"/>
    <property type="match status" value="1"/>
</dbReference>
<feature type="transmembrane region" description="Helical" evidence="5">
    <location>
        <begin position="304"/>
        <end position="326"/>
    </location>
</feature>
<dbReference type="EMBL" id="KB202620">
    <property type="protein sequence ID" value="ESO88835.1"/>
    <property type="molecule type" value="Genomic_DNA"/>
</dbReference>
<evidence type="ECO:0000259" key="6">
    <source>
        <dbReference type="PROSITE" id="PS50262"/>
    </source>
</evidence>
<dbReference type="GeneID" id="20239966"/>
<dbReference type="HOGENOM" id="CLU_009579_24_7_1"/>
<feature type="transmembrane region" description="Helical" evidence="5">
    <location>
        <begin position="67"/>
        <end position="88"/>
    </location>
</feature>
<keyword evidence="8" id="KW-1185">Reference proteome</keyword>
<sequence>MDNYTEEFMNDTYFRVNDCESSLNKYSVATILTNRVLPIVVLGGILGIILTVIVLRRKTMCTSTNCYLTSLAFADLLFLVLLSLQLLIERIVGCDFYSQEKYIVIHHYGNIFQNSAHITSVWITVMLAVERYIAICYPLKAMAICTINRARCMIAILVISAFMCRIPNFFDMTPTIHKTNGSWIVEWNWNFDAYNIALHTFIVDCVLTAILPFIALTILNIRLILEIHKSSRYLRYHLAADSNVQTVISREQLKITVMLLIIILAFFPCQGPTIFYHAVEAIYKRFKVTESDKIFGDEKSYSQFLAAARILLALKSSLNFIIYCWFSEKFWNTFKRIFCLRYCLPKQLPKRNDCIHIREFPELS</sequence>
<comment type="subcellular location">
    <subcellularLocation>
        <location evidence="1">Membrane</location>
    </subcellularLocation>
</comment>
<accession>V4A1S1</accession>
<keyword evidence="4 5" id="KW-0472">Membrane</keyword>
<dbReference type="RefSeq" id="XP_009060505.1">
    <property type="nucleotide sequence ID" value="XM_009062257.1"/>
</dbReference>
<dbReference type="SUPFAM" id="SSF81321">
    <property type="entry name" value="Family A G protein-coupled receptor-like"/>
    <property type="match status" value="1"/>
</dbReference>